<dbReference type="PANTHER" id="PTHR24216">
    <property type="entry name" value="PAXILLIN-RELATED"/>
    <property type="match status" value="1"/>
</dbReference>
<dbReference type="FunFam" id="2.10.110.10:FF:000018">
    <property type="entry name" value="Paxillin isoform 1"/>
    <property type="match status" value="1"/>
</dbReference>
<dbReference type="GO" id="GO:0043542">
    <property type="term" value="P:endothelial cell migration"/>
    <property type="evidence" value="ECO:0007669"/>
    <property type="project" value="TreeGrafter"/>
</dbReference>
<dbReference type="Proteomes" id="UP000028761">
    <property type="component" value="Chromosome 9"/>
</dbReference>
<feature type="compositionally biased region" description="Polar residues" evidence="16">
    <location>
        <begin position="119"/>
        <end position="135"/>
    </location>
</feature>
<keyword evidence="10" id="KW-0130">Cell adhesion</keyword>
<comment type="similarity">
    <text evidence="4">Belongs to the paxillin family.</text>
</comment>
<dbReference type="Bgee" id="ENSPANG00000007047">
    <property type="expression patterns" value="Expressed in aorta and 59 other cell types or tissues"/>
</dbReference>
<dbReference type="Pfam" id="PF00412">
    <property type="entry name" value="LIM"/>
    <property type="match status" value="4"/>
</dbReference>
<dbReference type="FunFam" id="2.10.110.10:FF:000012">
    <property type="entry name" value="Paxillin isoform 1"/>
    <property type="match status" value="1"/>
</dbReference>
<evidence type="ECO:0000256" key="2">
    <source>
        <dbReference type="ARBA" id="ARBA00004246"/>
    </source>
</evidence>
<proteinExistence type="inferred from homology"/>
<evidence type="ECO:0000256" key="3">
    <source>
        <dbReference type="ARBA" id="ARBA00004544"/>
    </source>
</evidence>
<sequence length="589" mass="64229">MADALLADLESTTSHISKRPVFLSEETPYSYPTGNHTYQEIAVPPPVPPPPSSEALNGTILDPLDQWQPSGSRFIHQQPQSSSPVYGSSAKTSSASNPQDSVGSPCSRVGEEEHVYSFPNKQKSAEPSPTVMSTSLGSNLSELDRLLLELNAVQHNPPGFPADEANSSPPLPGALSPHYGVPETNSPLGGKAGPLTKEKPKRNGGRGLEDVRPSVESLLDELESSVPSPVPAITVNQGEMSSPQRVTSTQQQTRISASSATRELDELMASLSDFKIQGLEQRADGERCWAAGWPRDSGRSSPGGQDEGGFMAQGKTGSSSPPGGPPKPGSQLDSMLGSLQSDLNKLGVATVAKGVCGACKKPIAGQVVTAMGKTWHPEHFVCTHCQEEIGSRNFFERDGQPYCEKDYHNLFSPRCYYCNGPILDKVVTALDRTWHPEHFFCAQCGAFFGPEGFHEKDGKAYCRKDYFDMFAPKCGGCARAILENYISALNTLWHPECFVCRECFTPFVNGSFFEHDGQPYCEVHYHERRGSLCSGCQKPITGRCITAMAKKFHPEHFVCAFCLKQLNKGTFKEQNDKPYCQNCFLKLFC</sequence>
<feature type="compositionally biased region" description="Polar residues" evidence="16">
    <location>
        <begin position="67"/>
        <end position="104"/>
    </location>
</feature>
<feature type="region of interest" description="Disordered" evidence="16">
    <location>
        <begin position="235"/>
        <end position="258"/>
    </location>
</feature>
<evidence type="ECO:0000259" key="17">
    <source>
        <dbReference type="PROSITE" id="PS50023"/>
    </source>
</evidence>
<feature type="compositionally biased region" description="Pro residues" evidence="16">
    <location>
        <begin position="43"/>
        <end position="52"/>
    </location>
</feature>
<dbReference type="GO" id="GO:0005938">
    <property type="term" value="C:cell cortex"/>
    <property type="evidence" value="ECO:0007669"/>
    <property type="project" value="UniProtKB-SubCell"/>
</dbReference>
<feature type="domain" description="LIM zinc-binding" evidence="17">
    <location>
        <begin position="354"/>
        <end position="413"/>
    </location>
</feature>
<dbReference type="FunFam" id="2.10.110.10:FF:000009">
    <property type="entry name" value="Paxillin isoform 1"/>
    <property type="match status" value="1"/>
</dbReference>
<evidence type="ECO:0000256" key="9">
    <source>
        <dbReference type="ARBA" id="ARBA00022833"/>
    </source>
</evidence>
<feature type="region of interest" description="Disordered" evidence="16">
    <location>
        <begin position="154"/>
        <end position="214"/>
    </location>
</feature>
<keyword evidence="8" id="KW-0677">Repeat</keyword>
<keyword evidence="11" id="KW-0965">Cell junction</keyword>
<evidence type="ECO:0000256" key="11">
    <source>
        <dbReference type="ARBA" id="ARBA00022949"/>
    </source>
</evidence>
<dbReference type="GO" id="GO:0007179">
    <property type="term" value="P:transforming growth factor beta receptor signaling pathway"/>
    <property type="evidence" value="ECO:0007669"/>
    <property type="project" value="TreeGrafter"/>
</dbReference>
<dbReference type="CDD" id="cd09336">
    <property type="entry name" value="LIM1_Paxillin_like"/>
    <property type="match status" value="1"/>
</dbReference>
<dbReference type="InterPro" id="IPR001904">
    <property type="entry name" value="Paxillin_Lim_dom4"/>
</dbReference>
<evidence type="ECO:0000256" key="7">
    <source>
        <dbReference type="ARBA" id="ARBA00022723"/>
    </source>
</evidence>
<dbReference type="ExpressionAtlas" id="A0A096MWA2">
    <property type="expression patterns" value="baseline"/>
</dbReference>
<dbReference type="PROSITE" id="PS50023">
    <property type="entry name" value="LIM_DOMAIN_2"/>
    <property type="match status" value="4"/>
</dbReference>
<dbReference type="PRINTS" id="PR00832">
    <property type="entry name" value="PAXILLIN"/>
</dbReference>
<evidence type="ECO:0000256" key="1">
    <source>
        <dbReference type="ARBA" id="ARBA00004245"/>
    </source>
</evidence>
<dbReference type="CDD" id="cd09411">
    <property type="entry name" value="LIM4_Paxillin"/>
    <property type="match status" value="1"/>
</dbReference>
<keyword evidence="19" id="KW-1185">Reference proteome</keyword>
<dbReference type="PANTHER" id="PTHR24216:SF11">
    <property type="entry name" value="PAXILLIN"/>
    <property type="match status" value="1"/>
</dbReference>
<protein>
    <recommendedName>
        <fullName evidence="14">Paxillin</fullName>
    </recommendedName>
</protein>
<dbReference type="PROSITE" id="PS00478">
    <property type="entry name" value="LIM_DOMAIN_1"/>
    <property type="match status" value="3"/>
</dbReference>
<reference evidence="18" key="2">
    <citation type="submission" date="2025-08" db="UniProtKB">
        <authorList>
            <consortium name="Ensembl"/>
        </authorList>
    </citation>
    <scope>IDENTIFICATION</scope>
</reference>
<gene>
    <name evidence="18" type="primary">PXN</name>
</gene>
<dbReference type="CDD" id="cd09338">
    <property type="entry name" value="LIM3_Paxillin_like"/>
    <property type="match status" value="1"/>
</dbReference>
<dbReference type="GO" id="GO:0005856">
    <property type="term" value="C:cytoskeleton"/>
    <property type="evidence" value="ECO:0007669"/>
    <property type="project" value="UniProtKB-SubCell"/>
</dbReference>
<accession>A0A096MWA2</accession>
<comment type="subcellular location">
    <subcellularLocation>
        <location evidence="2">Cell junction</location>
        <location evidence="2">Focal adhesion</location>
    </subcellularLocation>
    <subcellularLocation>
        <location evidence="3">Cytoplasm</location>
        <location evidence="3">Cell cortex</location>
    </subcellularLocation>
    <subcellularLocation>
        <location evidence="1">Cytoplasm</location>
        <location evidence="1">Cytoskeleton</location>
    </subcellularLocation>
</comment>
<dbReference type="SUPFAM" id="SSF57716">
    <property type="entry name" value="Glucocorticoid receptor-like (DNA-binding domain)"/>
    <property type="match status" value="5"/>
</dbReference>
<dbReference type="eggNOG" id="KOG1703">
    <property type="taxonomic scope" value="Eukaryota"/>
</dbReference>
<evidence type="ECO:0000256" key="10">
    <source>
        <dbReference type="ARBA" id="ARBA00022889"/>
    </source>
</evidence>
<dbReference type="SMART" id="SM00132">
    <property type="entry name" value="LIM"/>
    <property type="match status" value="4"/>
</dbReference>
<evidence type="ECO:0000256" key="13">
    <source>
        <dbReference type="ARBA" id="ARBA00023212"/>
    </source>
</evidence>
<dbReference type="Ensembl" id="ENSPANT00000003115.4">
    <property type="protein sequence ID" value="ENSPANP00000004158.3"/>
    <property type="gene ID" value="ENSPANG00000007047.4"/>
</dbReference>
<reference evidence="18 19" key="1">
    <citation type="submission" date="2012-03" db="EMBL/GenBank/DDBJ databases">
        <title>Whole Genome Assembly of Papio anubis.</title>
        <authorList>
            <person name="Liu Y.L."/>
            <person name="Abraham K.A."/>
            <person name="Akbar H.A."/>
            <person name="Ali S.A."/>
            <person name="Anosike U.A."/>
            <person name="Aqrawi P.A."/>
            <person name="Arias F.A."/>
            <person name="Attaway T.A."/>
            <person name="Awwad R.A."/>
            <person name="Babu C.B."/>
            <person name="Bandaranaike D.B."/>
            <person name="Battles P.B."/>
            <person name="Bell A.B."/>
            <person name="Beltran B.B."/>
            <person name="Berhane-Mersha D.B."/>
            <person name="Bess C.B."/>
            <person name="Bickham C.B."/>
            <person name="Bolden T.B."/>
            <person name="Carter K.C."/>
            <person name="Chau D.C."/>
            <person name="Chavez A.C."/>
            <person name="Clerc-Blankenburg K.C."/>
            <person name="Coyle M.C."/>
            <person name="Dao M.D."/>
            <person name="Davila M.L.D."/>
            <person name="Davy-Carroll L.D."/>
            <person name="Denson S.D."/>
            <person name="Dinh H.D."/>
            <person name="Fernandez S.F."/>
            <person name="Fernando P.F."/>
            <person name="Forbes L.F."/>
            <person name="Francis C.F."/>
            <person name="Francisco L.F."/>
            <person name="Fu Q.F."/>
            <person name="Garcia-Iii R.G."/>
            <person name="Garrett T.G."/>
            <person name="Gross S.G."/>
            <person name="Gubbala S.G."/>
            <person name="Hirani K.H."/>
            <person name="Hogues M.H."/>
            <person name="Hollins B.H."/>
            <person name="Jackson L.J."/>
            <person name="Javaid M.J."/>
            <person name="Jhangiani S.J."/>
            <person name="Johnson A.J."/>
            <person name="Johnson B.J."/>
            <person name="Jones J.J."/>
            <person name="Joshi V.J."/>
            <person name="Kalu J.K."/>
            <person name="Khan N.K."/>
            <person name="Korchina V.K."/>
            <person name="Kovar C.K."/>
            <person name="Lago L.L."/>
            <person name="Lara F.L."/>
            <person name="Le T.-K.L."/>
            <person name="Lee S.L."/>
            <person name="Legall-Iii F.L."/>
            <person name="Lemon S.L."/>
            <person name="Liu J.L."/>
            <person name="Liu Y.-S.L."/>
            <person name="Liyanage D.L."/>
            <person name="Lopez J.L."/>
            <person name="Lorensuhewa L.L."/>
            <person name="Mata R.M."/>
            <person name="Mathew T.M."/>
            <person name="Mercado C.M."/>
            <person name="Mercado I.M."/>
            <person name="Morales K.M."/>
            <person name="Morgan M.M."/>
            <person name="Munidasa M.M."/>
            <person name="Ngo D.N."/>
            <person name="Nguyen L.N."/>
            <person name="Nguyen T.N."/>
            <person name="Nguyen N.N."/>
            <person name="Obregon M.O."/>
            <person name="Okwuonu G.O."/>
            <person name="Ongeri F.O."/>
            <person name="Onwere C.O."/>
            <person name="Osifeso I.O."/>
            <person name="Parra A.P."/>
            <person name="Patil S.P."/>
            <person name="Perez A.P."/>
            <person name="Perez Y.P."/>
            <person name="Pham C.P."/>
            <person name="Pu L.-L.P."/>
            <person name="Puazo M.P."/>
            <person name="Quiroz J.Q."/>
            <person name="Rouhana J.R."/>
            <person name="Ruiz M.R."/>
            <person name="Ruiz S.-J.R."/>
            <person name="Saada N.S."/>
            <person name="Santibanez J.S."/>
            <person name="Scheel M.S."/>
            <person name="Schneider B.S."/>
            <person name="Simmons D.S."/>
            <person name="Sisson I.S."/>
            <person name="Tang L.-Y.T."/>
            <person name="Thornton R.T."/>
            <person name="Tisius J.T."/>
            <person name="Toledanes G.T."/>
            <person name="Trejos Z.T."/>
            <person name="Usmani K.U."/>
            <person name="Varghese R.V."/>
            <person name="Vattathil S.V."/>
            <person name="Vee V.V."/>
            <person name="Walker D.W."/>
            <person name="Weissenberger G.W."/>
            <person name="White C.W."/>
            <person name="Williams A.W."/>
            <person name="Woodworth J.W."/>
            <person name="Wright R.W."/>
            <person name="Zhu Y.Z."/>
            <person name="Han Y.H."/>
            <person name="Newsham I.N."/>
            <person name="Nazareth L.N."/>
            <person name="Worley K.W."/>
            <person name="Muzny D.M."/>
            <person name="Rogers J.R."/>
            <person name="Gibbs R.G."/>
        </authorList>
    </citation>
    <scope>NUCLEOTIDE SEQUENCE [LARGE SCALE GENOMIC DNA]</scope>
</reference>
<reference evidence="18" key="3">
    <citation type="submission" date="2025-09" db="UniProtKB">
        <authorList>
            <consortium name="Ensembl"/>
        </authorList>
    </citation>
    <scope>IDENTIFICATION</scope>
</reference>
<dbReference type="GO" id="GO:0046872">
    <property type="term" value="F:metal ion binding"/>
    <property type="evidence" value="ECO:0007669"/>
    <property type="project" value="UniProtKB-KW"/>
</dbReference>
<dbReference type="FunFam" id="2.10.110.10:FF:000008">
    <property type="entry name" value="Paxillin isoform 1"/>
    <property type="match status" value="1"/>
</dbReference>
<feature type="domain" description="LIM zinc-binding" evidence="17">
    <location>
        <begin position="472"/>
        <end position="531"/>
    </location>
</feature>
<keyword evidence="12 15" id="KW-0440">LIM domain</keyword>
<dbReference type="InterPro" id="IPR047072">
    <property type="entry name" value="Paxillin_Lim_dom2"/>
</dbReference>
<dbReference type="InterPro" id="IPR047075">
    <property type="entry name" value="Paxillin_TGFB1I1_LIM_dom1"/>
</dbReference>
<feature type="region of interest" description="Disordered" evidence="16">
    <location>
        <begin position="290"/>
        <end position="333"/>
    </location>
</feature>
<dbReference type="Pfam" id="PF03535">
    <property type="entry name" value="Paxillin"/>
    <property type="match status" value="1"/>
</dbReference>
<evidence type="ECO:0000256" key="15">
    <source>
        <dbReference type="PROSITE-ProRule" id="PRU00125"/>
    </source>
</evidence>
<evidence type="ECO:0000256" key="5">
    <source>
        <dbReference type="ARBA" id="ARBA00022490"/>
    </source>
</evidence>
<keyword evidence="6" id="KW-0597">Phosphoprotein</keyword>
<feature type="domain" description="LIM zinc-binding" evidence="17">
    <location>
        <begin position="532"/>
        <end position="589"/>
    </location>
</feature>
<dbReference type="InterPro" id="IPR001781">
    <property type="entry name" value="Znf_LIM"/>
</dbReference>
<evidence type="ECO:0000313" key="18">
    <source>
        <dbReference type="Ensembl" id="ENSPANP00000004158.3"/>
    </source>
</evidence>
<dbReference type="GO" id="GO:0034446">
    <property type="term" value="P:substrate adhesion-dependent cell spreading"/>
    <property type="evidence" value="ECO:0007669"/>
    <property type="project" value="TreeGrafter"/>
</dbReference>
<organism evidence="18 19">
    <name type="scientific">Papio anubis</name>
    <name type="common">Olive baboon</name>
    <dbReference type="NCBI Taxonomy" id="9555"/>
    <lineage>
        <taxon>Eukaryota</taxon>
        <taxon>Metazoa</taxon>
        <taxon>Chordata</taxon>
        <taxon>Craniata</taxon>
        <taxon>Vertebrata</taxon>
        <taxon>Euteleostomi</taxon>
        <taxon>Mammalia</taxon>
        <taxon>Eutheria</taxon>
        <taxon>Euarchontoglires</taxon>
        <taxon>Primates</taxon>
        <taxon>Haplorrhini</taxon>
        <taxon>Catarrhini</taxon>
        <taxon>Cercopithecidae</taxon>
        <taxon>Cercopithecinae</taxon>
        <taxon>Papio</taxon>
    </lineage>
</organism>
<evidence type="ECO:0000256" key="14">
    <source>
        <dbReference type="ARBA" id="ARBA00023808"/>
    </source>
</evidence>
<evidence type="ECO:0000313" key="19">
    <source>
        <dbReference type="Proteomes" id="UP000028761"/>
    </source>
</evidence>
<dbReference type="CDD" id="cd09407">
    <property type="entry name" value="LIM2_Paxillin"/>
    <property type="match status" value="1"/>
</dbReference>
<keyword evidence="7 15" id="KW-0479">Metal-binding</keyword>
<keyword evidence="9 15" id="KW-0862">Zinc</keyword>
<evidence type="ECO:0000256" key="12">
    <source>
        <dbReference type="ARBA" id="ARBA00023038"/>
    </source>
</evidence>
<dbReference type="GeneTree" id="ENSGT00940000158897"/>
<dbReference type="AlphaFoldDB" id="A0A096MWA2"/>
<name>A0A096MWA2_PAPAN</name>
<dbReference type="HOGENOM" id="CLU_001357_1_2_1"/>
<evidence type="ECO:0000256" key="8">
    <source>
        <dbReference type="ARBA" id="ARBA00022737"/>
    </source>
</evidence>
<feature type="region of interest" description="Disordered" evidence="16">
    <location>
        <begin position="1"/>
        <end position="136"/>
    </location>
</feature>
<dbReference type="GO" id="GO:0005925">
    <property type="term" value="C:focal adhesion"/>
    <property type="evidence" value="ECO:0007669"/>
    <property type="project" value="UniProtKB-SubCell"/>
</dbReference>
<evidence type="ECO:0000256" key="16">
    <source>
        <dbReference type="SAM" id="MobiDB-lite"/>
    </source>
</evidence>
<evidence type="ECO:0000256" key="6">
    <source>
        <dbReference type="ARBA" id="ARBA00022553"/>
    </source>
</evidence>
<keyword evidence="13" id="KW-0206">Cytoskeleton</keyword>
<evidence type="ECO:0000256" key="4">
    <source>
        <dbReference type="ARBA" id="ARBA00005813"/>
    </source>
</evidence>
<feature type="domain" description="LIM zinc-binding" evidence="17">
    <location>
        <begin position="414"/>
        <end position="471"/>
    </location>
</feature>
<keyword evidence="5" id="KW-0963">Cytoplasm</keyword>
<dbReference type="Gene3D" id="2.10.110.10">
    <property type="entry name" value="Cysteine Rich Protein"/>
    <property type="match status" value="4"/>
</dbReference>